<dbReference type="Gene3D" id="3.30.465.10">
    <property type="match status" value="1"/>
</dbReference>
<dbReference type="InterPro" id="IPR005170">
    <property type="entry name" value="Transptr-assoc_dom"/>
</dbReference>
<evidence type="ECO:0000256" key="6">
    <source>
        <dbReference type="ARBA" id="ARBA00023122"/>
    </source>
</evidence>
<feature type="transmembrane region" description="Helical" evidence="10">
    <location>
        <begin position="80"/>
        <end position="102"/>
    </location>
</feature>
<keyword evidence="14" id="KW-1185">Reference proteome</keyword>
<evidence type="ECO:0000256" key="4">
    <source>
        <dbReference type="ARBA" id="ARBA00022737"/>
    </source>
</evidence>
<keyword evidence="2" id="KW-1003">Cell membrane</keyword>
<evidence type="ECO:0000256" key="2">
    <source>
        <dbReference type="ARBA" id="ARBA00022475"/>
    </source>
</evidence>
<evidence type="ECO:0000259" key="12">
    <source>
        <dbReference type="PROSITE" id="PS51846"/>
    </source>
</evidence>
<dbReference type="Pfam" id="PF03471">
    <property type="entry name" value="CorC_HlyC"/>
    <property type="match status" value="1"/>
</dbReference>
<protein>
    <submittedName>
        <fullName evidence="13">Hemolysin</fullName>
    </submittedName>
</protein>
<dbReference type="GO" id="GO:0050660">
    <property type="term" value="F:flavin adenine dinucleotide binding"/>
    <property type="evidence" value="ECO:0007669"/>
    <property type="project" value="InterPro"/>
</dbReference>
<proteinExistence type="predicted"/>
<accession>A0A511N2T3</accession>
<dbReference type="PROSITE" id="PS51846">
    <property type="entry name" value="CNNM"/>
    <property type="match status" value="1"/>
</dbReference>
<feature type="domain" description="CBS" evidence="11">
    <location>
        <begin position="272"/>
        <end position="329"/>
    </location>
</feature>
<feature type="domain" description="CNNM transmembrane" evidence="12">
    <location>
        <begin position="1"/>
        <end position="189"/>
    </location>
</feature>
<dbReference type="InterPro" id="IPR002550">
    <property type="entry name" value="CNNM"/>
</dbReference>
<dbReference type="PANTHER" id="PTHR43099">
    <property type="entry name" value="UPF0053 PROTEIN YRKA"/>
    <property type="match status" value="1"/>
</dbReference>
<keyword evidence="6 8" id="KW-0129">CBS domain</keyword>
<dbReference type="AlphaFoldDB" id="A0A511N2T3"/>
<dbReference type="InterPro" id="IPR036318">
    <property type="entry name" value="FAD-bd_PCMH-like_sf"/>
</dbReference>
<comment type="caution">
    <text evidence="13">The sequence shown here is derived from an EMBL/GenBank/DDBJ whole genome shotgun (WGS) entry which is preliminary data.</text>
</comment>
<evidence type="ECO:0000256" key="5">
    <source>
        <dbReference type="ARBA" id="ARBA00022989"/>
    </source>
</evidence>
<keyword evidence="4" id="KW-0677">Repeat</keyword>
<dbReference type="Pfam" id="PF01595">
    <property type="entry name" value="CNNM"/>
    <property type="match status" value="1"/>
</dbReference>
<dbReference type="InterPro" id="IPR000644">
    <property type="entry name" value="CBS_dom"/>
</dbReference>
<dbReference type="Gene3D" id="3.10.580.10">
    <property type="entry name" value="CBS-domain"/>
    <property type="match status" value="1"/>
</dbReference>
<dbReference type="SUPFAM" id="SSF54631">
    <property type="entry name" value="CBS-domain pair"/>
    <property type="match status" value="1"/>
</dbReference>
<dbReference type="PROSITE" id="PS51371">
    <property type="entry name" value="CBS"/>
    <property type="match status" value="2"/>
</dbReference>
<dbReference type="InterPro" id="IPR016169">
    <property type="entry name" value="FAD-bd_PCMH_sub2"/>
</dbReference>
<dbReference type="EMBL" id="BJXB01000012">
    <property type="protein sequence ID" value="GEM47154.1"/>
    <property type="molecule type" value="Genomic_DNA"/>
</dbReference>
<dbReference type="Pfam" id="PF00571">
    <property type="entry name" value="CBS"/>
    <property type="match status" value="2"/>
</dbReference>
<sequence>MVALNALYVAAEFGLVSSRRSRLVEMVHDGNRPASQLLDVLNSPAELDRYVAACQIGITLSSLVVGAYGQAQLTPVLTPLFGDVAAAATIATLIVLVALTALQVVLGELLPKTVAIRYPEQISLITLKPMQVSVWLFTPLIHLFNGSAGFLLRRMGMQPTLEHGHVHSPEELEILFQESARGGLIDQDEQQLLRGVFSLEDKSVREVMVPRVRMTALDVNRSTQEVMDEVVQTPFTRFPVFEENIDRIIGILNVRDLFLDLQNGPQDSIRHLLHPVYFVPDVLNVRDAWDQMKQQRKDLVILTDEFGGISGLLTLEDIFEEVFGELQDEFDAEETAIRRQGNDFLVRGDVSIHTVNNQLDMNLPDEDAYTISGLVWSEFEQVPEVGTVLNFPGVTLRVESVEGKQVMLVRLKLDGSAGGAP</sequence>
<evidence type="ECO:0000256" key="8">
    <source>
        <dbReference type="PROSITE-ProRule" id="PRU00703"/>
    </source>
</evidence>
<evidence type="ECO:0000313" key="13">
    <source>
        <dbReference type="EMBL" id="GEM47154.1"/>
    </source>
</evidence>
<comment type="subcellular location">
    <subcellularLocation>
        <location evidence="1">Cell membrane</location>
        <topology evidence="1">Multi-pass membrane protein</topology>
    </subcellularLocation>
</comment>
<dbReference type="GO" id="GO:0005886">
    <property type="term" value="C:plasma membrane"/>
    <property type="evidence" value="ECO:0007669"/>
    <property type="project" value="UniProtKB-SubCell"/>
</dbReference>
<evidence type="ECO:0000256" key="1">
    <source>
        <dbReference type="ARBA" id="ARBA00004651"/>
    </source>
</evidence>
<reference evidence="13 14" key="1">
    <citation type="submission" date="2019-07" db="EMBL/GenBank/DDBJ databases">
        <title>Whole genome shotgun sequence of Deinococcus cellulosilyticus NBRC 106333.</title>
        <authorList>
            <person name="Hosoyama A."/>
            <person name="Uohara A."/>
            <person name="Ohji S."/>
            <person name="Ichikawa N."/>
        </authorList>
    </citation>
    <scope>NUCLEOTIDE SEQUENCE [LARGE SCALE GENOMIC DNA]</scope>
    <source>
        <strain evidence="13 14">NBRC 106333</strain>
    </source>
</reference>
<feature type="transmembrane region" description="Helical" evidence="10">
    <location>
        <begin position="50"/>
        <end position="68"/>
    </location>
</feature>
<keyword evidence="5 9" id="KW-1133">Transmembrane helix</keyword>
<keyword evidence="3 9" id="KW-0812">Transmembrane</keyword>
<gene>
    <name evidence="13" type="ORF">DC3_27890</name>
</gene>
<feature type="domain" description="CBS" evidence="11">
    <location>
        <begin position="208"/>
        <end position="268"/>
    </location>
</feature>
<organism evidence="13 14">
    <name type="scientific">Deinococcus cellulosilyticus (strain DSM 18568 / NBRC 106333 / KACC 11606 / 5516J-15)</name>
    <dbReference type="NCBI Taxonomy" id="1223518"/>
    <lineage>
        <taxon>Bacteria</taxon>
        <taxon>Thermotogati</taxon>
        <taxon>Deinococcota</taxon>
        <taxon>Deinococci</taxon>
        <taxon>Deinococcales</taxon>
        <taxon>Deinococcaceae</taxon>
        <taxon>Deinococcus</taxon>
    </lineage>
</organism>
<evidence type="ECO:0000256" key="3">
    <source>
        <dbReference type="ARBA" id="ARBA00022692"/>
    </source>
</evidence>
<dbReference type="CDD" id="cd04590">
    <property type="entry name" value="CBS_pair_CorC_HlyC_assoc"/>
    <property type="match status" value="1"/>
</dbReference>
<evidence type="ECO:0000256" key="9">
    <source>
        <dbReference type="PROSITE-ProRule" id="PRU01193"/>
    </source>
</evidence>
<dbReference type="SMART" id="SM01091">
    <property type="entry name" value="CorC_HlyC"/>
    <property type="match status" value="1"/>
</dbReference>
<dbReference type="FunFam" id="3.10.580.10:FF:000002">
    <property type="entry name" value="Magnesium/cobalt efflux protein CorC"/>
    <property type="match status" value="1"/>
</dbReference>
<evidence type="ECO:0000313" key="14">
    <source>
        <dbReference type="Proteomes" id="UP000321306"/>
    </source>
</evidence>
<dbReference type="InterPro" id="IPR044751">
    <property type="entry name" value="Ion_transp-like_CBS"/>
</dbReference>
<dbReference type="InterPro" id="IPR051676">
    <property type="entry name" value="UPF0053_domain"/>
</dbReference>
<evidence type="ECO:0000259" key="11">
    <source>
        <dbReference type="PROSITE" id="PS51371"/>
    </source>
</evidence>
<feature type="transmembrane region" description="Helical" evidence="10">
    <location>
        <begin position="132"/>
        <end position="152"/>
    </location>
</feature>
<dbReference type="PANTHER" id="PTHR43099:SF4">
    <property type="entry name" value="INTEGRAL MEMBRANE PROTEIN"/>
    <property type="match status" value="1"/>
</dbReference>
<name>A0A511N2T3_DEIC1</name>
<evidence type="ECO:0000256" key="10">
    <source>
        <dbReference type="SAM" id="Phobius"/>
    </source>
</evidence>
<evidence type="ECO:0000256" key="7">
    <source>
        <dbReference type="ARBA" id="ARBA00023136"/>
    </source>
</evidence>
<dbReference type="Proteomes" id="UP000321306">
    <property type="component" value="Unassembled WGS sequence"/>
</dbReference>
<dbReference type="InterPro" id="IPR046342">
    <property type="entry name" value="CBS_dom_sf"/>
</dbReference>
<keyword evidence="7 9" id="KW-0472">Membrane</keyword>
<dbReference type="SUPFAM" id="SSF56176">
    <property type="entry name" value="FAD-binding/transporter-associated domain-like"/>
    <property type="match status" value="1"/>
</dbReference>